<feature type="domain" description="Polysaccharide chain length determinant N-terminal" evidence="7">
    <location>
        <begin position="28"/>
        <end position="115"/>
    </location>
</feature>
<evidence type="ECO:0000256" key="1">
    <source>
        <dbReference type="ARBA" id="ARBA00004651"/>
    </source>
</evidence>
<evidence type="ECO:0000256" key="3">
    <source>
        <dbReference type="ARBA" id="ARBA00022692"/>
    </source>
</evidence>
<evidence type="ECO:0000259" key="8">
    <source>
        <dbReference type="Pfam" id="PF13807"/>
    </source>
</evidence>
<keyword evidence="10" id="KW-1185">Reference proteome</keyword>
<evidence type="ECO:0000256" key="4">
    <source>
        <dbReference type="ARBA" id="ARBA00022989"/>
    </source>
</evidence>
<reference evidence="9 10" key="1">
    <citation type="submission" date="2022-08" db="EMBL/GenBank/DDBJ databases">
        <title>Reclassification of Massilia species as members of the genera Telluria, Duganella, Pseudoduganella, Mokoshia gen. nov. and Zemynaea gen. nov. using orthogonal and non-orthogonal genome-based approaches.</title>
        <authorList>
            <person name="Bowman J.P."/>
        </authorList>
    </citation>
    <scope>NUCLEOTIDE SEQUENCE [LARGE SCALE GENOMIC DNA]</scope>
    <source>
        <strain evidence="9 10">JCM 31606</strain>
    </source>
</reference>
<dbReference type="InterPro" id="IPR050445">
    <property type="entry name" value="Bact_polysacc_biosynth/exp"/>
</dbReference>
<dbReference type="InterPro" id="IPR032807">
    <property type="entry name" value="GNVR"/>
</dbReference>
<keyword evidence="2" id="KW-1003">Cell membrane</keyword>
<keyword evidence="3 6" id="KW-0812">Transmembrane</keyword>
<protein>
    <submittedName>
        <fullName evidence="9">Uncharacterized protein</fullName>
    </submittedName>
</protein>
<evidence type="ECO:0000256" key="2">
    <source>
        <dbReference type="ARBA" id="ARBA00022475"/>
    </source>
</evidence>
<feature type="domain" description="Tyrosine-protein kinase G-rich" evidence="8">
    <location>
        <begin position="397"/>
        <end position="472"/>
    </location>
</feature>
<evidence type="ECO:0000313" key="10">
    <source>
        <dbReference type="Proteomes" id="UP001204621"/>
    </source>
</evidence>
<evidence type="ECO:0000259" key="7">
    <source>
        <dbReference type="Pfam" id="PF02706"/>
    </source>
</evidence>
<evidence type="ECO:0000256" key="6">
    <source>
        <dbReference type="SAM" id="Phobius"/>
    </source>
</evidence>
<name>A0ABT2CYQ7_9BURK</name>
<dbReference type="PANTHER" id="PTHR32309">
    <property type="entry name" value="TYROSINE-PROTEIN KINASE"/>
    <property type="match status" value="1"/>
</dbReference>
<dbReference type="RefSeq" id="WP_258812192.1">
    <property type="nucleotide sequence ID" value="NZ_JANUGU010000004.1"/>
</dbReference>
<dbReference type="Pfam" id="PF23607">
    <property type="entry name" value="WZC_N"/>
    <property type="match status" value="1"/>
</dbReference>
<comment type="subcellular location">
    <subcellularLocation>
        <location evidence="1">Cell membrane</location>
        <topology evidence="1">Multi-pass membrane protein</topology>
    </subcellularLocation>
</comment>
<accession>A0ABT2CYQ7</accession>
<dbReference type="PANTHER" id="PTHR32309:SF13">
    <property type="entry name" value="FERRIC ENTEROBACTIN TRANSPORT PROTEIN FEPE"/>
    <property type="match status" value="1"/>
</dbReference>
<organism evidence="9 10">
    <name type="scientific">Massilia terrae</name>
    <dbReference type="NCBI Taxonomy" id="1811224"/>
    <lineage>
        <taxon>Bacteria</taxon>
        <taxon>Pseudomonadati</taxon>
        <taxon>Pseudomonadota</taxon>
        <taxon>Betaproteobacteria</taxon>
        <taxon>Burkholderiales</taxon>
        <taxon>Oxalobacteraceae</taxon>
        <taxon>Telluria group</taxon>
        <taxon>Massilia</taxon>
    </lineage>
</organism>
<proteinExistence type="predicted"/>
<feature type="transmembrane region" description="Helical" evidence="6">
    <location>
        <begin position="449"/>
        <end position="469"/>
    </location>
</feature>
<evidence type="ECO:0000256" key="5">
    <source>
        <dbReference type="ARBA" id="ARBA00023136"/>
    </source>
</evidence>
<dbReference type="Pfam" id="PF02706">
    <property type="entry name" value="Wzz"/>
    <property type="match status" value="1"/>
</dbReference>
<dbReference type="Proteomes" id="UP001204621">
    <property type="component" value="Unassembled WGS sequence"/>
</dbReference>
<evidence type="ECO:0000313" key="9">
    <source>
        <dbReference type="EMBL" id="MCS0658999.1"/>
    </source>
</evidence>
<dbReference type="InterPro" id="IPR003856">
    <property type="entry name" value="LPS_length_determ_N"/>
</dbReference>
<sequence>MSEPRIVSSAPNRVAKLRPASGVAPIPLAEHVDVVIHYRALVLMVAGTVSLGGAFYAYSKAPVYEGNLLISVADERASEQRSLLGAPVLYSDRRTPMSESEVLRSRAVLGTVIDNVHMDIVASPKYFPLIGRALAHWSDGVFHLPFGGYAWGGEKIDVDTFVVPPALLDTPFVVTKLDGGKFELSARDAGIRAMGRVGQALLLSTEQGEVRLDIDELYARRGTQFRLKKKPRAVALQDLGSAMSVQELGKDSGMLNVSFSDSNPEMVQKVLKNIGDTYTGFVGSQKREQSSESVRVLEAQIPGLKARVRKAAADYEAFRQAHNTVDLAEETKLRLGRISANREQLAELRQKRAEMSDRLGDQHPLLHALDQQIRAAEREGGAVSSEIRSYPSVSKELDRLARNLQNETEIYTTVERKLAEMQVVAQDRSSNVKVVDEPIVPYTPKGSRAAILGFFLAIGVFLGIFAAFLKRMFFYTSNH</sequence>
<dbReference type="EMBL" id="JANUGU010000004">
    <property type="protein sequence ID" value="MCS0658999.1"/>
    <property type="molecule type" value="Genomic_DNA"/>
</dbReference>
<dbReference type="Pfam" id="PF13807">
    <property type="entry name" value="GNVR"/>
    <property type="match status" value="1"/>
</dbReference>
<gene>
    <name evidence="9" type="ORF">NX778_13090</name>
</gene>
<keyword evidence="5 6" id="KW-0472">Membrane</keyword>
<keyword evidence="4 6" id="KW-1133">Transmembrane helix</keyword>
<comment type="caution">
    <text evidence="9">The sequence shown here is derived from an EMBL/GenBank/DDBJ whole genome shotgun (WGS) entry which is preliminary data.</text>
</comment>